<sequence length="191" mass="20792">MGAEDWLTASPQERAEAARAEIGGDLLTHWCGDVLAGRVHIHSSSAADVPDPRWLAGKQWEHWGPARTWPERNLDYWPRVWAARTLLHIGDEGARGEIIGGLSDSSWRVREMCAKVVARYEIGEAGDACARIVRRDANSRARIGALRALAVVGESEHAGAVLDSLGDDELGADASATLRAMEERLDRPLGP</sequence>
<evidence type="ECO:0000313" key="2">
    <source>
        <dbReference type="Proteomes" id="UP000662814"/>
    </source>
</evidence>
<evidence type="ECO:0000313" key="1">
    <source>
        <dbReference type="EMBL" id="QPZ39591.1"/>
    </source>
</evidence>
<reference evidence="1 2" key="1">
    <citation type="submission" date="2020-12" db="EMBL/GenBank/DDBJ databases">
        <title>Microbacterium sp. HY060.</title>
        <authorList>
            <person name="Zhou J."/>
        </authorList>
    </citation>
    <scope>NUCLEOTIDE SEQUENCE [LARGE SCALE GENOMIC DNA]</scope>
    <source>
        <strain evidence="1 2">HY60</strain>
    </source>
</reference>
<name>A0ABX6YLE0_9MICO</name>
<dbReference type="EMBL" id="CP061169">
    <property type="protein sequence ID" value="QPZ39591.1"/>
    <property type="molecule type" value="Genomic_DNA"/>
</dbReference>
<accession>A0ABX6YLE0</accession>
<keyword evidence="2" id="KW-1185">Reference proteome</keyword>
<dbReference type="SUPFAM" id="SSF48371">
    <property type="entry name" value="ARM repeat"/>
    <property type="match status" value="1"/>
</dbReference>
<dbReference type="RefSeq" id="WP_166989115.1">
    <property type="nucleotide sequence ID" value="NZ_CP061169.1"/>
</dbReference>
<gene>
    <name evidence="1" type="ORF">HCR76_05915</name>
</gene>
<protein>
    <submittedName>
        <fullName evidence="1">HEAT repeat domain-containing protein</fullName>
    </submittedName>
</protein>
<proteinExistence type="predicted"/>
<dbReference type="Gene3D" id="1.25.10.10">
    <property type="entry name" value="Leucine-rich Repeat Variant"/>
    <property type="match status" value="1"/>
</dbReference>
<dbReference type="InterPro" id="IPR011989">
    <property type="entry name" value="ARM-like"/>
</dbReference>
<dbReference type="Proteomes" id="UP000662814">
    <property type="component" value="Chromosome"/>
</dbReference>
<organism evidence="1 2">
    <name type="scientific">Paramicrobacterium chengjingii</name>
    <dbReference type="NCBI Taxonomy" id="2769067"/>
    <lineage>
        <taxon>Bacteria</taxon>
        <taxon>Bacillati</taxon>
        <taxon>Actinomycetota</taxon>
        <taxon>Actinomycetes</taxon>
        <taxon>Micrococcales</taxon>
        <taxon>Microbacteriaceae</taxon>
        <taxon>Paramicrobacterium</taxon>
    </lineage>
</organism>
<dbReference type="InterPro" id="IPR016024">
    <property type="entry name" value="ARM-type_fold"/>
</dbReference>